<evidence type="ECO:0000313" key="2">
    <source>
        <dbReference type="EMBL" id="KAF8749389.1"/>
    </source>
</evidence>
<feature type="compositionally biased region" description="Low complexity" evidence="1">
    <location>
        <begin position="21"/>
        <end position="34"/>
    </location>
</feature>
<reference evidence="2" key="1">
    <citation type="submission" date="2020-09" db="EMBL/GenBank/DDBJ databases">
        <title>Comparative genome analyses of four rice-infecting Rhizoctonia solani isolates reveal extensive enrichment of homogalacturonan modification genes.</title>
        <authorList>
            <person name="Lee D.-Y."/>
            <person name="Jeon J."/>
            <person name="Kim K.-T."/>
            <person name="Cheong K."/>
            <person name="Song H."/>
            <person name="Choi G."/>
            <person name="Ko J."/>
            <person name="Opiyo S.O."/>
            <person name="Zuo S."/>
            <person name="Madhav S."/>
            <person name="Lee Y.-H."/>
            <person name="Wang G.-L."/>
        </authorList>
    </citation>
    <scope>NUCLEOTIDE SEQUENCE</scope>
    <source>
        <strain evidence="2">AG1-IA B2</strain>
    </source>
</reference>
<dbReference type="EMBL" id="JACYCF010000028">
    <property type="protein sequence ID" value="KAF8749389.1"/>
    <property type="molecule type" value="Genomic_DNA"/>
</dbReference>
<proteinExistence type="predicted"/>
<feature type="region of interest" description="Disordered" evidence="1">
    <location>
        <begin position="103"/>
        <end position="131"/>
    </location>
</feature>
<dbReference type="Proteomes" id="UP000614334">
    <property type="component" value="Unassembled WGS sequence"/>
</dbReference>
<organism evidence="2 3">
    <name type="scientific">Rhizoctonia solani</name>
    <dbReference type="NCBI Taxonomy" id="456999"/>
    <lineage>
        <taxon>Eukaryota</taxon>
        <taxon>Fungi</taxon>
        <taxon>Dikarya</taxon>
        <taxon>Basidiomycota</taxon>
        <taxon>Agaricomycotina</taxon>
        <taxon>Agaricomycetes</taxon>
        <taxon>Cantharellales</taxon>
        <taxon>Ceratobasidiaceae</taxon>
        <taxon>Rhizoctonia</taxon>
    </lineage>
</organism>
<dbReference type="AlphaFoldDB" id="A0A8H7I4J1"/>
<evidence type="ECO:0000313" key="3">
    <source>
        <dbReference type="Proteomes" id="UP000614334"/>
    </source>
</evidence>
<feature type="compositionally biased region" description="Polar residues" evidence="1">
    <location>
        <begin position="35"/>
        <end position="57"/>
    </location>
</feature>
<comment type="caution">
    <text evidence="2">The sequence shown here is derived from an EMBL/GenBank/DDBJ whole genome shotgun (WGS) entry which is preliminary data.</text>
</comment>
<name>A0A8H7I4J1_9AGAM</name>
<gene>
    <name evidence="2" type="ORF">RHS01_10088</name>
</gene>
<protein>
    <submittedName>
        <fullName evidence="2">Transposase family tnp2</fullName>
    </submittedName>
</protein>
<accession>A0A8H7I4J1</accession>
<feature type="region of interest" description="Disordered" evidence="1">
    <location>
        <begin position="1"/>
        <end position="59"/>
    </location>
</feature>
<sequence length="309" mass="33994">MSAIARRFPGSGVLDKDSGRNNDININDDSPPGDSQTGEQGNEDANMTGAPDSQTKSNDNDIAHQLAGQEFSHGRSTTQSAIIHTPKAIHWTMMTVWTTRAAAGTGHTPSPSPPLPPPKHESSLSEPNNDGFQSVDAKDYWEYKQWTRIAALSSVEPENIDCCLNPGEMHDFFDSSWYDKLLHTNIVIDGNNTGVPHFPGKHNIALAIMTDGVQIFDQEEQAQMRNLILLGVIPGPNKPKDFDLFLVPLVNKFIKLAKGIKVYNTMNGKTITLRIHPTIISGNMQAIKYLMNFKGEENVLYTSGQAALR</sequence>
<evidence type="ECO:0000256" key="1">
    <source>
        <dbReference type="SAM" id="MobiDB-lite"/>
    </source>
</evidence>